<reference evidence="2 3" key="1">
    <citation type="submission" date="2014-05" db="EMBL/GenBank/DDBJ databases">
        <title>Draft genome sequence of a rare smut relative, Tilletiaria anomala UBC 951.</title>
        <authorList>
            <consortium name="DOE Joint Genome Institute"/>
            <person name="Toome M."/>
            <person name="Kuo A."/>
            <person name="Henrissat B."/>
            <person name="Lipzen A."/>
            <person name="Tritt A."/>
            <person name="Yoshinaga Y."/>
            <person name="Zane M."/>
            <person name="Barry K."/>
            <person name="Grigoriev I.V."/>
            <person name="Spatafora J.W."/>
            <person name="Aimea M.C."/>
        </authorList>
    </citation>
    <scope>NUCLEOTIDE SEQUENCE [LARGE SCALE GENOMIC DNA]</scope>
    <source>
        <strain evidence="2 3">UBC 951</strain>
    </source>
</reference>
<evidence type="ECO:0000313" key="2">
    <source>
        <dbReference type="EMBL" id="KDN48231.1"/>
    </source>
</evidence>
<dbReference type="RefSeq" id="XP_013244079.1">
    <property type="nucleotide sequence ID" value="XM_013388625.1"/>
</dbReference>
<sequence length="210" mass="22441">MEILYRRRKVSTNTPRHGNGAARKPSLYESFNFGNHRSHVRIHFLPSAAKKSGPSGGGTVIYAASNPVVNEIRTAMVSPSAFLAESTSATQLSHFLDETLTSPCRAYRCLSPVPPILHPDRAIEPCGILTMEPMPTTTELHMLLTKTCVSALATHSAGNAHTLGKSALQLSAISISSSSTSSTLTSISQAVSFSALEVKELRTHSACVTH</sequence>
<dbReference type="AlphaFoldDB" id="A0A066W3D2"/>
<dbReference type="InParanoid" id="A0A066W3D2"/>
<dbReference type="Proteomes" id="UP000027361">
    <property type="component" value="Unassembled WGS sequence"/>
</dbReference>
<accession>A0A066W3D2</accession>
<feature type="region of interest" description="Disordered" evidence="1">
    <location>
        <begin position="1"/>
        <end position="23"/>
    </location>
</feature>
<comment type="caution">
    <text evidence="2">The sequence shown here is derived from an EMBL/GenBank/DDBJ whole genome shotgun (WGS) entry which is preliminary data.</text>
</comment>
<gene>
    <name evidence="2" type="ORF">K437DRAFT_89022</name>
</gene>
<keyword evidence="3" id="KW-1185">Reference proteome</keyword>
<proteinExistence type="predicted"/>
<evidence type="ECO:0000256" key="1">
    <source>
        <dbReference type="SAM" id="MobiDB-lite"/>
    </source>
</evidence>
<dbReference type="GeneID" id="25267915"/>
<dbReference type="EMBL" id="JMSN01000026">
    <property type="protein sequence ID" value="KDN48231.1"/>
    <property type="molecule type" value="Genomic_DNA"/>
</dbReference>
<evidence type="ECO:0000313" key="3">
    <source>
        <dbReference type="Proteomes" id="UP000027361"/>
    </source>
</evidence>
<feature type="compositionally biased region" description="Basic residues" evidence="1">
    <location>
        <begin position="1"/>
        <end position="10"/>
    </location>
</feature>
<name>A0A066W3D2_TILAU</name>
<organism evidence="2 3">
    <name type="scientific">Tilletiaria anomala (strain ATCC 24038 / CBS 436.72 / UBC 951)</name>
    <dbReference type="NCBI Taxonomy" id="1037660"/>
    <lineage>
        <taxon>Eukaryota</taxon>
        <taxon>Fungi</taxon>
        <taxon>Dikarya</taxon>
        <taxon>Basidiomycota</taxon>
        <taxon>Ustilaginomycotina</taxon>
        <taxon>Exobasidiomycetes</taxon>
        <taxon>Georgefischeriales</taxon>
        <taxon>Tilletiariaceae</taxon>
        <taxon>Tilletiaria</taxon>
    </lineage>
</organism>
<protein>
    <submittedName>
        <fullName evidence="2">Uncharacterized protein</fullName>
    </submittedName>
</protein>
<dbReference type="HOGENOM" id="CLU_1310868_0_0_1"/>